<organism evidence="1 2">
    <name type="scientific">Rhabditophanes sp. KR3021</name>
    <dbReference type="NCBI Taxonomy" id="114890"/>
    <lineage>
        <taxon>Eukaryota</taxon>
        <taxon>Metazoa</taxon>
        <taxon>Ecdysozoa</taxon>
        <taxon>Nematoda</taxon>
        <taxon>Chromadorea</taxon>
        <taxon>Rhabditida</taxon>
        <taxon>Tylenchina</taxon>
        <taxon>Panagrolaimomorpha</taxon>
        <taxon>Strongyloidoidea</taxon>
        <taxon>Alloionematidae</taxon>
        <taxon>Rhabditophanes</taxon>
    </lineage>
</organism>
<dbReference type="Proteomes" id="UP000095286">
    <property type="component" value="Unplaced"/>
</dbReference>
<dbReference type="WBParaSite" id="RSKR_0000365600.1">
    <property type="protein sequence ID" value="RSKR_0000365600.1"/>
    <property type="gene ID" value="RSKR_0000365600"/>
</dbReference>
<protein>
    <submittedName>
        <fullName evidence="2">PHYHIP_C domain-containing protein</fullName>
    </submittedName>
</protein>
<evidence type="ECO:0000313" key="1">
    <source>
        <dbReference type="Proteomes" id="UP000095286"/>
    </source>
</evidence>
<accession>A0AC35TSK8</accession>
<sequence length="258" mass="30021">MKKISLADKIVSKTSFTFRTVFNLSEMICLKEKALLFAKKKVDSFQEINFLYRFKSKNYFENVYFHNEGSPLPKHKKDKTGHFANPTIDHIRGVFFAGTVNKFNEMPEKSPFGDTRFEVEVHKMLNPEKSNIYFSDFYCVRSDYAKRNHLLSNFTETGHRHYITLVVTDKNSYENDFCSRYFEKIDLINGPNLRIIKQLDGNYKYYWNTNSAIATEIFYTPTMSMADGKFKRDCKPLAKGCSTANGIGHAKRCTICNN</sequence>
<reference evidence="2" key="1">
    <citation type="submission" date="2016-11" db="UniProtKB">
        <authorList>
            <consortium name="WormBaseParasite"/>
        </authorList>
    </citation>
    <scope>IDENTIFICATION</scope>
    <source>
        <strain evidence="2">KR3021</strain>
    </source>
</reference>
<proteinExistence type="predicted"/>
<name>A0AC35TSK8_9BILA</name>
<evidence type="ECO:0000313" key="2">
    <source>
        <dbReference type="WBParaSite" id="RSKR_0000365600.1"/>
    </source>
</evidence>